<feature type="region of interest" description="Disordered" evidence="1">
    <location>
        <begin position="135"/>
        <end position="160"/>
    </location>
</feature>
<proteinExistence type="predicted"/>
<dbReference type="EMBL" id="KC611388">
    <property type="protein sequence ID" value="AGH58819.1"/>
    <property type="molecule type" value="Genomic_DNA"/>
</dbReference>
<organism evidence="2">
    <name type="scientific">Trypanosoma brucei</name>
    <dbReference type="NCBI Taxonomy" id="5691"/>
    <lineage>
        <taxon>Eukaryota</taxon>
        <taxon>Discoba</taxon>
        <taxon>Euglenozoa</taxon>
        <taxon>Kinetoplastea</taxon>
        <taxon>Metakinetoplastina</taxon>
        <taxon>Trypanosomatida</taxon>
        <taxon>Trypanosomatidae</taxon>
        <taxon>Trypanosoma</taxon>
    </lineage>
</organism>
<reference evidence="2" key="1">
    <citation type="submission" date="2013-02" db="EMBL/GenBank/DDBJ databases">
        <authorList>
            <person name="Cross G.A.M."/>
            <person name="Kim H.-S."/>
            <person name="Wickstead B."/>
        </authorList>
    </citation>
    <scope>NUCLEOTIDE SEQUENCE</scope>
    <source>
        <strain evidence="2">Lister 427</strain>
    </source>
</reference>
<protein>
    <submittedName>
        <fullName evidence="2">Variant surface glycoprotein 2082</fullName>
    </submittedName>
</protein>
<dbReference type="VEuPathDB" id="TriTrypDB:Tb11.v5.0143"/>
<accession>M4SS64</accession>
<name>M4SS64_9TRYP</name>
<feature type="compositionally biased region" description="Basic residues" evidence="1">
    <location>
        <begin position="1"/>
        <end position="18"/>
    </location>
</feature>
<dbReference type="AlphaFoldDB" id="M4SS64"/>
<feature type="compositionally biased region" description="Basic and acidic residues" evidence="1">
    <location>
        <begin position="295"/>
        <end position="314"/>
    </location>
</feature>
<dbReference type="VEuPathDB" id="TriTrypDB:Tb427_000158800"/>
<feature type="region of interest" description="Disordered" evidence="1">
    <location>
        <begin position="1"/>
        <end position="25"/>
    </location>
</feature>
<evidence type="ECO:0000313" key="2">
    <source>
        <dbReference type="EMBL" id="AGH58819.1"/>
    </source>
</evidence>
<evidence type="ECO:0000256" key="1">
    <source>
        <dbReference type="SAM" id="MobiDB-lite"/>
    </source>
</evidence>
<reference evidence="2" key="2">
    <citation type="journal article" date="2014" name="Mol. Biochem. Parasitol.">
        <title>Capturing the variant surface glycoprotein repertoire (the VSGnome) of Trypanosoma brucei Lister 427.</title>
        <authorList>
            <person name="Cross G.A."/>
            <person name="Kim H.S."/>
            <person name="Wickstead B."/>
        </authorList>
    </citation>
    <scope>NUCLEOTIDE SEQUENCE</scope>
    <source>
        <strain evidence="2">Lister 427</strain>
    </source>
</reference>
<sequence length="368" mass="39089">MRQKRRPLLQAHQAKRRPQATPWQAGVAASKRCEIAASAAALKTTTCQPKGGSAADPKAIRQQLKPGSELAIRDPAKLLTRKYELLVGVKGTFTGSRTWAALNDQPDCTDDGGAGNIGAETNVIVATLQATPARPTFSKGAIDTSKPQDEQRPTQEEPTQQQLFTTDTGLAAALHAALQTKPKTVPELGDVIATVIGQPEGQAAARGVLLASGRPAEKSLSADDVAQLVFNTKPCEIKTKFIAKPEADSITINAAHLAIKGTTKDLSKTNFDEALVYFYAKNQKKAAAASPGAKPEGEAKTDAADETEKKEGDNKTTAADCKATEEKDCDTKKCDWNAEKKERKVKEGAAVIISAVIKAPILLAFLLL</sequence>
<feature type="compositionally biased region" description="Basic and acidic residues" evidence="1">
    <location>
        <begin position="146"/>
        <end position="155"/>
    </location>
</feature>
<feature type="non-terminal residue" evidence="2">
    <location>
        <position position="1"/>
    </location>
</feature>
<feature type="region of interest" description="Disordered" evidence="1">
    <location>
        <begin position="288"/>
        <end position="329"/>
    </location>
</feature>